<evidence type="ECO:0000313" key="4">
    <source>
        <dbReference type="Proteomes" id="UP001150266"/>
    </source>
</evidence>
<comment type="caution">
    <text evidence="3">The sequence shown here is derived from an EMBL/GenBank/DDBJ whole genome shotgun (WGS) entry which is preliminary data.</text>
</comment>
<reference evidence="3" key="1">
    <citation type="submission" date="2022-08" db="EMBL/GenBank/DDBJ databases">
        <title>A Global Phylogenomic Analysis of the Shiitake Genus Lentinula.</title>
        <authorList>
            <consortium name="DOE Joint Genome Institute"/>
            <person name="Sierra-Patev S."/>
            <person name="Min B."/>
            <person name="Naranjo-Ortiz M."/>
            <person name="Looney B."/>
            <person name="Konkel Z."/>
            <person name="Slot J.C."/>
            <person name="Sakamoto Y."/>
            <person name="Steenwyk J.L."/>
            <person name="Rokas A."/>
            <person name="Carro J."/>
            <person name="Camarero S."/>
            <person name="Ferreira P."/>
            <person name="Molpeceres G."/>
            <person name="Ruiz-Duenas F.J."/>
            <person name="Serrano A."/>
            <person name="Henrissat B."/>
            <person name="Drula E."/>
            <person name="Hughes K.W."/>
            <person name="Mata J.L."/>
            <person name="Ishikawa N.K."/>
            <person name="Vargas-Isla R."/>
            <person name="Ushijima S."/>
            <person name="Smith C.A."/>
            <person name="Ahrendt S."/>
            <person name="Andreopoulos W."/>
            <person name="He G."/>
            <person name="Labutti K."/>
            <person name="Lipzen A."/>
            <person name="Ng V."/>
            <person name="Riley R."/>
            <person name="Sandor L."/>
            <person name="Barry K."/>
            <person name="Martinez A.T."/>
            <person name="Xiao Y."/>
            <person name="Gibbons J.G."/>
            <person name="Terashima K."/>
            <person name="Grigoriev I.V."/>
            <person name="Hibbett D.S."/>
        </authorList>
    </citation>
    <scope>NUCLEOTIDE SEQUENCE</scope>
    <source>
        <strain evidence="3">JLM2183</strain>
    </source>
</reference>
<gene>
    <name evidence="3" type="ORF">J3R30DRAFT_143294</name>
    <name evidence="2" type="ORF">J3R30DRAFT_1849520</name>
</gene>
<name>A0A9W9AVN4_9AGAR</name>
<evidence type="ECO:0000313" key="3">
    <source>
        <dbReference type="EMBL" id="KAJ4490844.1"/>
    </source>
</evidence>
<dbReference type="EMBL" id="JAOTPV010000004">
    <property type="protein sequence ID" value="KAJ4483931.1"/>
    <property type="molecule type" value="Genomic_DNA"/>
</dbReference>
<dbReference type="EMBL" id="JAOTPV010000001">
    <property type="protein sequence ID" value="KAJ4490844.1"/>
    <property type="molecule type" value="Genomic_DNA"/>
</dbReference>
<evidence type="ECO:0000313" key="2">
    <source>
        <dbReference type="EMBL" id="KAJ4483931.1"/>
    </source>
</evidence>
<keyword evidence="1" id="KW-0732">Signal</keyword>
<keyword evidence="4" id="KW-1185">Reference proteome</keyword>
<evidence type="ECO:0008006" key="5">
    <source>
        <dbReference type="Google" id="ProtNLM"/>
    </source>
</evidence>
<dbReference type="OrthoDB" id="2310204at2759"/>
<proteinExistence type="predicted"/>
<accession>A0A9W9AVN4</accession>
<dbReference type="Proteomes" id="UP001150266">
    <property type="component" value="Unassembled WGS sequence"/>
</dbReference>
<evidence type="ECO:0000256" key="1">
    <source>
        <dbReference type="SAM" id="SignalP"/>
    </source>
</evidence>
<sequence length="233" mass="24773">MQLYNLCVLLPVALNVALVRADPIFQHERTTAQQCGQAGSFFDPRRNGGSMLDASAGLGEPLNVIISGQSSPDVLDATGKFIYYANAIGFSYECLGIHIGNPQQANLGDGRGWVNQTAVIREDYGNSELGTCKESLIGGNHFRVYPQQGTCALFLAVSIEENASTNHNIAANGYDAGRDALVAGAIGERQFNGVKYMTTAETIEGLLPVGSQGINHDIAIDGKVVLLTVTILK</sequence>
<feature type="chain" id="PRO_5041194729" description="Ecp2 effector protein domain-containing protein" evidence="1">
    <location>
        <begin position="22"/>
        <end position="233"/>
    </location>
</feature>
<organism evidence="3 4">
    <name type="scientific">Lentinula aciculospora</name>
    <dbReference type="NCBI Taxonomy" id="153920"/>
    <lineage>
        <taxon>Eukaryota</taxon>
        <taxon>Fungi</taxon>
        <taxon>Dikarya</taxon>
        <taxon>Basidiomycota</taxon>
        <taxon>Agaricomycotina</taxon>
        <taxon>Agaricomycetes</taxon>
        <taxon>Agaricomycetidae</taxon>
        <taxon>Agaricales</taxon>
        <taxon>Marasmiineae</taxon>
        <taxon>Omphalotaceae</taxon>
        <taxon>Lentinula</taxon>
    </lineage>
</organism>
<dbReference type="AlphaFoldDB" id="A0A9W9AVN4"/>
<feature type="signal peptide" evidence="1">
    <location>
        <begin position="1"/>
        <end position="21"/>
    </location>
</feature>
<protein>
    <recommendedName>
        <fullName evidence="5">Ecp2 effector protein domain-containing protein</fullName>
    </recommendedName>
</protein>